<feature type="domain" description="Plastocyanin-like" evidence="5">
    <location>
        <begin position="212"/>
        <end position="309"/>
    </location>
</feature>
<protein>
    <recommendedName>
        <fullName evidence="9">Copper oxidase</fullName>
    </recommendedName>
</protein>
<dbReference type="EMBL" id="CP087164">
    <property type="protein sequence ID" value="UGS39197.1"/>
    <property type="molecule type" value="Genomic_DNA"/>
</dbReference>
<evidence type="ECO:0000313" key="8">
    <source>
        <dbReference type="Proteomes" id="UP001162834"/>
    </source>
</evidence>
<sequence>MTRAATLVAATLLGAVALVVTAPAAPAAVREYWVAAVPATWNMVPNQRDAIMDVGYDPSETVLPTVVYRRYTPGWKRPLRNVPRGSSNQDLIPGPLMHARVGDRIEVHFKNLDRVYRRPHSMHFHGVGYKPSSDGAYLPGYSGRDADVEYGRSYTYVLHALRTSVGVWPYHDHSPSMEESIAGGMYGMLSILGRREQAPDREFVVVMAPMGRFQTIDGRAFVGNTPVFTSRPGQLVQWDVMAMGSEHHTFHVHGHRWVTADGTDRDTQTVGPAESFRIRWREHDPGTWLYHCHVETHMMQGMIGIYRVTQR</sequence>
<dbReference type="GO" id="GO:0005507">
    <property type="term" value="F:copper ion binding"/>
    <property type="evidence" value="ECO:0007669"/>
    <property type="project" value="InterPro"/>
</dbReference>
<dbReference type="SUPFAM" id="SSF49503">
    <property type="entry name" value="Cupredoxins"/>
    <property type="match status" value="2"/>
</dbReference>
<dbReference type="InterPro" id="IPR002355">
    <property type="entry name" value="Cu_oxidase_Cu_BS"/>
</dbReference>
<evidence type="ECO:0000256" key="3">
    <source>
        <dbReference type="ARBA" id="ARBA00023008"/>
    </source>
</evidence>
<dbReference type="InterPro" id="IPR011706">
    <property type="entry name" value="Cu-oxidase_C"/>
</dbReference>
<dbReference type="PANTHER" id="PTHR11709:SF394">
    <property type="entry name" value="FI03373P-RELATED"/>
    <property type="match status" value="1"/>
</dbReference>
<evidence type="ECO:0000259" key="5">
    <source>
        <dbReference type="Pfam" id="PF07731"/>
    </source>
</evidence>
<dbReference type="Gene3D" id="2.60.40.420">
    <property type="entry name" value="Cupredoxins - blue copper proteins"/>
    <property type="match status" value="2"/>
</dbReference>
<accession>A0A9E6Y2N1</accession>
<keyword evidence="3" id="KW-0186">Copper</keyword>
<dbReference type="PROSITE" id="PS00079">
    <property type="entry name" value="MULTICOPPER_OXIDASE1"/>
    <property type="match status" value="1"/>
</dbReference>
<dbReference type="InterPro" id="IPR011707">
    <property type="entry name" value="Cu-oxidase-like_N"/>
</dbReference>
<gene>
    <name evidence="7" type="ORF">DSM104329_05629</name>
</gene>
<dbReference type="Proteomes" id="UP001162834">
    <property type="component" value="Chromosome"/>
</dbReference>
<dbReference type="Pfam" id="PF07731">
    <property type="entry name" value="Cu-oxidase_2"/>
    <property type="match status" value="1"/>
</dbReference>
<proteinExistence type="predicted"/>
<evidence type="ECO:0000256" key="4">
    <source>
        <dbReference type="SAM" id="SignalP"/>
    </source>
</evidence>
<dbReference type="GO" id="GO:0016491">
    <property type="term" value="F:oxidoreductase activity"/>
    <property type="evidence" value="ECO:0007669"/>
    <property type="project" value="UniProtKB-KW"/>
</dbReference>
<evidence type="ECO:0000256" key="1">
    <source>
        <dbReference type="ARBA" id="ARBA00022723"/>
    </source>
</evidence>
<dbReference type="PROSITE" id="PS00080">
    <property type="entry name" value="MULTICOPPER_OXIDASE2"/>
    <property type="match status" value="1"/>
</dbReference>
<dbReference type="InterPro" id="IPR008972">
    <property type="entry name" value="Cupredoxin"/>
</dbReference>
<evidence type="ECO:0000313" key="7">
    <source>
        <dbReference type="EMBL" id="UGS39197.1"/>
    </source>
</evidence>
<keyword evidence="2" id="KW-0560">Oxidoreductase</keyword>
<dbReference type="AlphaFoldDB" id="A0A9E6Y2N1"/>
<dbReference type="RefSeq" id="WP_259313201.1">
    <property type="nucleotide sequence ID" value="NZ_CP087164.1"/>
</dbReference>
<reference evidence="7" key="1">
    <citation type="journal article" date="2022" name="Int. J. Syst. Evol. Microbiol.">
        <title>Pseudomonas aegrilactucae sp. nov. and Pseudomonas morbosilactucae sp. nov., pathogens causing bacterial rot of lettuce in Japan.</title>
        <authorList>
            <person name="Sawada H."/>
            <person name="Fujikawa T."/>
            <person name="Satou M."/>
        </authorList>
    </citation>
    <scope>NUCLEOTIDE SEQUENCE</scope>
    <source>
        <strain evidence="7">0166_1</strain>
    </source>
</reference>
<evidence type="ECO:0008006" key="9">
    <source>
        <dbReference type="Google" id="ProtNLM"/>
    </source>
</evidence>
<dbReference type="KEGG" id="sbae:DSM104329_05629"/>
<keyword evidence="4" id="KW-0732">Signal</keyword>
<evidence type="ECO:0000256" key="2">
    <source>
        <dbReference type="ARBA" id="ARBA00023002"/>
    </source>
</evidence>
<keyword evidence="8" id="KW-1185">Reference proteome</keyword>
<dbReference type="Pfam" id="PF07732">
    <property type="entry name" value="Cu-oxidase_3"/>
    <property type="match status" value="1"/>
</dbReference>
<dbReference type="PANTHER" id="PTHR11709">
    <property type="entry name" value="MULTI-COPPER OXIDASE"/>
    <property type="match status" value="1"/>
</dbReference>
<evidence type="ECO:0000259" key="6">
    <source>
        <dbReference type="Pfam" id="PF07732"/>
    </source>
</evidence>
<dbReference type="InterPro" id="IPR033138">
    <property type="entry name" value="Cu_oxidase_CS"/>
</dbReference>
<feature type="domain" description="Plastocyanin-like" evidence="6">
    <location>
        <begin position="92"/>
        <end position="194"/>
    </location>
</feature>
<organism evidence="7 8">
    <name type="scientific">Capillimicrobium parvum</name>
    <dbReference type="NCBI Taxonomy" id="2884022"/>
    <lineage>
        <taxon>Bacteria</taxon>
        <taxon>Bacillati</taxon>
        <taxon>Actinomycetota</taxon>
        <taxon>Thermoleophilia</taxon>
        <taxon>Solirubrobacterales</taxon>
        <taxon>Capillimicrobiaceae</taxon>
        <taxon>Capillimicrobium</taxon>
    </lineage>
</organism>
<keyword evidence="1" id="KW-0479">Metal-binding</keyword>
<feature type="chain" id="PRO_5039329737" description="Copper oxidase" evidence="4">
    <location>
        <begin position="28"/>
        <end position="311"/>
    </location>
</feature>
<dbReference type="InterPro" id="IPR045087">
    <property type="entry name" value="Cu-oxidase_fam"/>
</dbReference>
<feature type="signal peptide" evidence="4">
    <location>
        <begin position="1"/>
        <end position="27"/>
    </location>
</feature>
<name>A0A9E6Y2N1_9ACTN</name>